<dbReference type="GO" id="GO:0000455">
    <property type="term" value="P:enzyme-directed rRNA pseudouridine synthesis"/>
    <property type="evidence" value="ECO:0007669"/>
    <property type="project" value="TreeGrafter"/>
</dbReference>
<dbReference type="InterPro" id="IPR020103">
    <property type="entry name" value="PsdUridine_synth_cat_dom_sf"/>
</dbReference>
<dbReference type="SUPFAM" id="SSF55120">
    <property type="entry name" value="Pseudouridine synthase"/>
    <property type="match status" value="1"/>
</dbReference>
<dbReference type="GO" id="GO:0009982">
    <property type="term" value="F:pseudouridine synthase activity"/>
    <property type="evidence" value="ECO:0007669"/>
    <property type="project" value="InterPro"/>
</dbReference>
<dbReference type="InterPro" id="IPR006224">
    <property type="entry name" value="PsdUridine_synth_RluA-like_CS"/>
</dbReference>
<organism evidence="6 7">
    <name type="scientific">Rhizophagus clarus</name>
    <dbReference type="NCBI Taxonomy" id="94130"/>
    <lineage>
        <taxon>Eukaryota</taxon>
        <taxon>Fungi</taxon>
        <taxon>Fungi incertae sedis</taxon>
        <taxon>Mucoromycota</taxon>
        <taxon>Glomeromycotina</taxon>
        <taxon>Glomeromycetes</taxon>
        <taxon>Glomerales</taxon>
        <taxon>Glomeraceae</taxon>
        <taxon>Rhizophagus</taxon>
    </lineage>
</organism>
<dbReference type="STRING" id="94130.A0A2Z6RLM5"/>
<evidence type="ECO:0000256" key="1">
    <source>
        <dbReference type="PIRSR" id="PIRSR606225-1"/>
    </source>
</evidence>
<dbReference type="GO" id="GO:0003723">
    <property type="term" value="F:RNA binding"/>
    <property type="evidence" value="ECO:0007669"/>
    <property type="project" value="UniProtKB-KW"/>
</dbReference>
<feature type="active site" evidence="1">
    <location>
        <position position="210"/>
    </location>
</feature>
<evidence type="ECO:0000259" key="5">
    <source>
        <dbReference type="Pfam" id="PF00849"/>
    </source>
</evidence>
<comment type="similarity">
    <text evidence="3">Belongs to the pseudouridine synthase RluA family.</text>
</comment>
<dbReference type="EC" id="5.4.99.-" evidence="3"/>
<gene>
    <name evidence="6" type="ORF">RclHR1_05030011</name>
</gene>
<dbReference type="InterPro" id="IPR006145">
    <property type="entry name" value="PsdUridine_synth_RsuA/RluA"/>
</dbReference>
<evidence type="ECO:0000313" key="6">
    <source>
        <dbReference type="EMBL" id="GBC03254.1"/>
    </source>
</evidence>
<evidence type="ECO:0000256" key="3">
    <source>
        <dbReference type="RuleBase" id="RU362028"/>
    </source>
</evidence>
<sequence length="452" mass="52119">MENIQIETDTSNLTRPISEIGHNIAKDESETDSLNSEKKDSVKRRKLDKDFHSDSILKNNKPKDLDDVIYYFENGLRKIKPYYYEYQAFAKGRWLGRSVFDIFCTEFRDRSRDYYAYAIETGLITINGKVVTKEKIVKNQDIIGHKIHRHEPPITADSIKLISMENDLIVIDKPGSVPVHPSGRYRHNTVLHILQKEFGFSNLYTLNRLDRLTSGIMFLSTNKEKAQEFEQLMQERKIRKEYLCRVIGEFPTDDVRCDKPIMTVSHKLGLNVVHPKGKPCTTIFRRESYNGRTSVVRCEPITGRTHQIRVHLQYLGYVIANDPLYNHNVWGQQKGKGGIDEASTKSVINNLINEGLNQEECLILNLPTKQSSDITTSNVINEESLESLEEQSQSFKSLGKCEECTIPNFPDPEPDQLFIWLHALKYEVCGCKYETGLPYWAKDDFDGDINIK</sequence>
<reference evidence="6 7" key="1">
    <citation type="submission" date="2017-11" db="EMBL/GenBank/DDBJ databases">
        <title>The genome of Rhizophagus clarus HR1 reveals common genetic basis of auxotrophy among arbuscular mycorrhizal fungi.</title>
        <authorList>
            <person name="Kobayashi Y."/>
        </authorList>
    </citation>
    <scope>NUCLEOTIDE SEQUENCE [LARGE SCALE GENOMIC DNA]</scope>
    <source>
        <strain evidence="6 7">HR1</strain>
    </source>
</reference>
<dbReference type="PROSITE" id="PS50889">
    <property type="entry name" value="S4"/>
    <property type="match status" value="1"/>
</dbReference>
<dbReference type="PANTHER" id="PTHR21600:SF40">
    <property type="entry name" value="PSEUDOURIDYLATE SYNTHASE RPUSD2"/>
    <property type="match status" value="1"/>
</dbReference>
<proteinExistence type="inferred from homology"/>
<comment type="function">
    <text evidence="3">Responsible for synthesis of pseudouridine from uracil.</text>
</comment>
<evidence type="ECO:0000256" key="2">
    <source>
        <dbReference type="PROSITE-ProRule" id="PRU00182"/>
    </source>
</evidence>
<keyword evidence="3" id="KW-0413">Isomerase</keyword>
<dbReference type="InterPro" id="IPR006225">
    <property type="entry name" value="PsdUridine_synth_RluC/D"/>
</dbReference>
<feature type="region of interest" description="Disordered" evidence="4">
    <location>
        <begin position="1"/>
        <end position="43"/>
    </location>
</feature>
<feature type="compositionally biased region" description="Polar residues" evidence="4">
    <location>
        <begin position="1"/>
        <end position="15"/>
    </location>
</feature>
<dbReference type="NCBIfam" id="TIGR00005">
    <property type="entry name" value="rluA_subfam"/>
    <property type="match status" value="1"/>
</dbReference>
<dbReference type="Proteomes" id="UP000247702">
    <property type="component" value="Unassembled WGS sequence"/>
</dbReference>
<dbReference type="PROSITE" id="PS01129">
    <property type="entry name" value="PSI_RLU"/>
    <property type="match status" value="1"/>
</dbReference>
<dbReference type="PANTHER" id="PTHR21600">
    <property type="entry name" value="MITOCHONDRIAL RNA PSEUDOURIDINE SYNTHASE"/>
    <property type="match status" value="1"/>
</dbReference>
<keyword evidence="2" id="KW-0694">RNA-binding</keyword>
<keyword evidence="7" id="KW-1185">Reference proteome</keyword>
<comment type="catalytic activity">
    <reaction evidence="3">
        <text>a uridine in RNA = a pseudouridine in RNA</text>
        <dbReference type="Rhea" id="RHEA:48348"/>
        <dbReference type="Rhea" id="RHEA-COMP:12068"/>
        <dbReference type="Rhea" id="RHEA-COMP:12069"/>
        <dbReference type="ChEBI" id="CHEBI:65314"/>
        <dbReference type="ChEBI" id="CHEBI:65315"/>
    </reaction>
</comment>
<name>A0A2Z6RLM5_9GLOM</name>
<dbReference type="Pfam" id="PF00849">
    <property type="entry name" value="PseudoU_synth_2"/>
    <property type="match status" value="1"/>
</dbReference>
<dbReference type="EMBL" id="BEXD01003875">
    <property type="protein sequence ID" value="GBC03254.1"/>
    <property type="molecule type" value="Genomic_DNA"/>
</dbReference>
<dbReference type="InterPro" id="IPR050188">
    <property type="entry name" value="RluA_PseudoU_synthase"/>
</dbReference>
<protein>
    <recommendedName>
        <fullName evidence="3">Pseudouridine synthase</fullName>
        <ecNumber evidence="3">5.4.99.-</ecNumber>
    </recommendedName>
</protein>
<dbReference type="AlphaFoldDB" id="A0A2Z6RLM5"/>
<dbReference type="CDD" id="cd02557">
    <property type="entry name" value="PseudoU_synth_ScRIB2"/>
    <property type="match status" value="1"/>
</dbReference>
<dbReference type="Gene3D" id="3.30.2350.10">
    <property type="entry name" value="Pseudouridine synthase"/>
    <property type="match status" value="1"/>
</dbReference>
<evidence type="ECO:0000256" key="4">
    <source>
        <dbReference type="SAM" id="MobiDB-lite"/>
    </source>
</evidence>
<comment type="caution">
    <text evidence="6">The sequence shown here is derived from an EMBL/GenBank/DDBJ whole genome shotgun (WGS) entry which is preliminary data.</text>
</comment>
<evidence type="ECO:0000313" key="7">
    <source>
        <dbReference type="Proteomes" id="UP000247702"/>
    </source>
</evidence>
<feature type="domain" description="Pseudouridine synthase RsuA/RluA-like" evidence="5">
    <location>
        <begin position="167"/>
        <end position="313"/>
    </location>
</feature>
<accession>A0A2Z6RLM5</accession>